<dbReference type="GO" id="GO:0007508">
    <property type="term" value="P:larval heart development"/>
    <property type="evidence" value="ECO:0007669"/>
    <property type="project" value="TreeGrafter"/>
</dbReference>
<accession>A0A2I0TNR9</accession>
<dbReference type="Gene3D" id="3.60.10.10">
    <property type="entry name" value="Endonuclease/exonuclease/phosphatase"/>
    <property type="match status" value="1"/>
</dbReference>
<dbReference type="PANTHER" id="PTHR33395">
    <property type="entry name" value="TRANSCRIPTASE, PUTATIVE-RELATED-RELATED"/>
    <property type="match status" value="1"/>
</dbReference>
<dbReference type="Proteomes" id="UP000233556">
    <property type="component" value="Unassembled WGS sequence"/>
</dbReference>
<dbReference type="AlphaFoldDB" id="A0A2I0TNR9"/>
<evidence type="ECO:0000313" key="2">
    <source>
        <dbReference type="Proteomes" id="UP000233556"/>
    </source>
</evidence>
<reference evidence="2" key="2">
    <citation type="submission" date="2017-12" db="EMBL/GenBank/DDBJ databases">
        <title>Genome sequence of the Bar-tailed Godwit (Limosa lapponica baueri).</title>
        <authorList>
            <person name="Lima N.C.B."/>
            <person name="Parody-Merino A.M."/>
            <person name="Battley P.F."/>
            <person name="Fidler A.E."/>
            <person name="Prosdocimi F."/>
        </authorList>
    </citation>
    <scope>NUCLEOTIDE SEQUENCE [LARGE SCALE GENOMIC DNA]</scope>
</reference>
<evidence type="ECO:0000313" key="1">
    <source>
        <dbReference type="EMBL" id="PKU35454.1"/>
    </source>
</evidence>
<dbReference type="GO" id="GO:0031012">
    <property type="term" value="C:extracellular matrix"/>
    <property type="evidence" value="ECO:0007669"/>
    <property type="project" value="TreeGrafter"/>
</dbReference>
<gene>
    <name evidence="1" type="ORF">llap_14238</name>
</gene>
<dbReference type="OrthoDB" id="6152807at2759"/>
<reference evidence="2" key="1">
    <citation type="submission" date="2017-11" db="EMBL/GenBank/DDBJ databases">
        <authorList>
            <person name="Lima N.C."/>
            <person name="Parody-Merino A.M."/>
            <person name="Battley P.F."/>
            <person name="Fidler A.E."/>
            <person name="Prosdocimi F."/>
        </authorList>
    </citation>
    <scope>NUCLEOTIDE SEQUENCE [LARGE SCALE GENOMIC DNA]</scope>
</reference>
<protein>
    <submittedName>
        <fullName evidence="1">Dtw domain-containing protein 2</fullName>
    </submittedName>
</protein>
<proteinExistence type="predicted"/>
<dbReference type="GO" id="GO:0061343">
    <property type="term" value="P:cell adhesion involved in heart morphogenesis"/>
    <property type="evidence" value="ECO:0007669"/>
    <property type="project" value="TreeGrafter"/>
</dbReference>
<name>A0A2I0TNR9_LIMLA</name>
<sequence length="280" mass="31599">MNGLFWKDRLGRRGAGVALYVRDQLECMEFCLGMDDEPTESLRVKIKEQTNMDDIVVGICYRPPDWEEQVDEEFYRHLGAASHSQALDLMGNLNDPDICWRNNKAGHKQSRRFLESINSYFLNQAIEELFSIRTCWSIMIPVRKQLQLERGVNICERSNSADIEVSEEGGGGGAPGTRAEIPLQPVATTMVWQVVPLKPIVVNGGADIHLQPVEDPTLEQVDAPKGGCDPMGSRCWSRLLAVSVDPWRERSPHWSRFAGRTCDPMGDPLWSSLFLKDRTP</sequence>
<keyword evidence="2" id="KW-1185">Reference proteome</keyword>
<dbReference type="EMBL" id="KZ508248">
    <property type="protein sequence ID" value="PKU35454.1"/>
    <property type="molecule type" value="Genomic_DNA"/>
</dbReference>
<dbReference type="InterPro" id="IPR036691">
    <property type="entry name" value="Endo/exonu/phosph_ase_sf"/>
</dbReference>
<organism evidence="1 2">
    <name type="scientific">Limosa lapponica baueri</name>
    <dbReference type="NCBI Taxonomy" id="1758121"/>
    <lineage>
        <taxon>Eukaryota</taxon>
        <taxon>Metazoa</taxon>
        <taxon>Chordata</taxon>
        <taxon>Craniata</taxon>
        <taxon>Vertebrata</taxon>
        <taxon>Euteleostomi</taxon>
        <taxon>Archelosauria</taxon>
        <taxon>Archosauria</taxon>
        <taxon>Dinosauria</taxon>
        <taxon>Saurischia</taxon>
        <taxon>Theropoda</taxon>
        <taxon>Coelurosauria</taxon>
        <taxon>Aves</taxon>
        <taxon>Neognathae</taxon>
        <taxon>Neoaves</taxon>
        <taxon>Charadriiformes</taxon>
        <taxon>Scolopacidae</taxon>
        <taxon>Limosa</taxon>
    </lineage>
</organism>
<dbReference type="PANTHER" id="PTHR33395:SF22">
    <property type="entry name" value="REVERSE TRANSCRIPTASE DOMAIN-CONTAINING PROTEIN"/>
    <property type="match status" value="1"/>
</dbReference>